<reference evidence="7 8" key="2">
    <citation type="submission" date="2017-12" db="EMBL/GenBank/DDBJ databases">
        <title>Genome sequence of Rhizobium sullae HCNT1 isolated from Sulla coronaria nodules and featuring peculiar denitrification phenotypes.</title>
        <authorList>
            <person name="De Diego-Diaz B."/>
            <person name="Treu L."/>
            <person name="Campanaro S."/>
            <person name="Da Silva Duarte V."/>
            <person name="Basaglia M."/>
            <person name="Favaro L."/>
            <person name="Casella S."/>
            <person name="Squartini A."/>
        </authorList>
    </citation>
    <scope>NUCLEOTIDE SEQUENCE [LARGE SCALE GENOMIC DNA]</scope>
    <source>
        <strain evidence="7 8">HCNT1</strain>
    </source>
</reference>
<evidence type="ECO:0000313" key="7">
    <source>
        <dbReference type="EMBL" id="PKA43199.1"/>
    </source>
</evidence>
<dbReference type="NCBIfam" id="TIGR03977">
    <property type="entry name" value="rSAM_pair_HxsC"/>
    <property type="match status" value="1"/>
</dbReference>
<dbReference type="RefSeq" id="WP_100771460.1">
    <property type="nucleotide sequence ID" value="NZ_PIQN01000008.1"/>
</dbReference>
<dbReference type="SFLD" id="SFLDS00029">
    <property type="entry name" value="Radical_SAM"/>
    <property type="match status" value="1"/>
</dbReference>
<dbReference type="InterPro" id="IPR058240">
    <property type="entry name" value="rSAM_sf"/>
</dbReference>
<dbReference type="STRING" id="1041146.GCA_000427985_02751"/>
<dbReference type="InterPro" id="IPR007197">
    <property type="entry name" value="rSAM"/>
</dbReference>
<protein>
    <submittedName>
        <fullName evidence="7">His-Xaa-Ser system radical SAM maturase HxsC</fullName>
    </submittedName>
</protein>
<dbReference type="SFLD" id="SFLDG01067">
    <property type="entry name" value="SPASM/twitch_domain_containing"/>
    <property type="match status" value="1"/>
</dbReference>
<dbReference type="GO" id="GO:0003824">
    <property type="term" value="F:catalytic activity"/>
    <property type="evidence" value="ECO:0007669"/>
    <property type="project" value="InterPro"/>
</dbReference>
<keyword evidence="5" id="KW-0411">Iron-sulfur</keyword>
<feature type="domain" description="Radical SAM core" evidence="6">
    <location>
        <begin position="92"/>
        <end position="248"/>
    </location>
</feature>
<dbReference type="PANTHER" id="PTHR11228:SF7">
    <property type="entry name" value="PQQA PEPTIDE CYCLASE"/>
    <property type="match status" value="1"/>
</dbReference>
<dbReference type="InterPro" id="IPR024032">
    <property type="entry name" value="rSAM_paired_HxsC"/>
</dbReference>
<dbReference type="CDD" id="cd01335">
    <property type="entry name" value="Radical_SAM"/>
    <property type="match status" value="1"/>
</dbReference>
<keyword evidence="4" id="KW-0408">Iron</keyword>
<reference evidence="7 8" key="1">
    <citation type="submission" date="2017-11" db="EMBL/GenBank/DDBJ databases">
        <authorList>
            <person name="Han C.G."/>
        </authorList>
    </citation>
    <scope>NUCLEOTIDE SEQUENCE [LARGE SCALE GENOMIC DNA]</scope>
    <source>
        <strain evidence="7 8">HCNT1</strain>
    </source>
</reference>
<keyword evidence="3" id="KW-0479">Metal-binding</keyword>
<evidence type="ECO:0000256" key="2">
    <source>
        <dbReference type="ARBA" id="ARBA00022691"/>
    </source>
</evidence>
<proteinExistence type="predicted"/>
<name>A0A2N0DAU4_RHISU</name>
<evidence type="ECO:0000256" key="3">
    <source>
        <dbReference type="ARBA" id="ARBA00022723"/>
    </source>
</evidence>
<sequence>MINLRVKIDPLPLDEPIVIRLRNSLSDAASEADAILVSRDDGRLEYDLHGFSLVIHPTEPEEYDGDVILALPGQATAHRLIRASSQHNTFLVTEQCDQLCVMCSQPPKRHHTDLFSQFAEAALLSPTGAVIGISGGEPLLHKDRLFEMLRTVSAARPDVTFHILTNGQHFEASDVAELLEIGTSRILWGVPLYSAHADTHDKIVGKAGAFSQLERGLGILMRSGASVELRTVVMRQNASDLAALADFVFTRLSFVHVWALMQMERIGFGRMNWTKSFFDTSSDFMPVAAAIDRSVARGMSVALYNFPLCSVPPEYRPYAPSTISDWKRKYLDFCSGCGSRAACGGFFEWYSHNEGFAGLGSI</sequence>
<dbReference type="InterPro" id="IPR050377">
    <property type="entry name" value="Radical_SAM_PqqE_MftC-like"/>
</dbReference>
<organism evidence="7 8">
    <name type="scientific">Rhizobium sullae</name>
    <name type="common">Rhizobium hedysari</name>
    <dbReference type="NCBI Taxonomy" id="50338"/>
    <lineage>
        <taxon>Bacteria</taxon>
        <taxon>Pseudomonadati</taxon>
        <taxon>Pseudomonadota</taxon>
        <taxon>Alphaproteobacteria</taxon>
        <taxon>Hyphomicrobiales</taxon>
        <taxon>Rhizobiaceae</taxon>
        <taxon>Rhizobium/Agrobacterium group</taxon>
        <taxon>Rhizobium</taxon>
    </lineage>
</organism>
<accession>A0A2N0DAU4</accession>
<evidence type="ECO:0000256" key="4">
    <source>
        <dbReference type="ARBA" id="ARBA00023004"/>
    </source>
</evidence>
<dbReference type="GO" id="GO:0051536">
    <property type="term" value="F:iron-sulfur cluster binding"/>
    <property type="evidence" value="ECO:0007669"/>
    <property type="project" value="UniProtKB-KW"/>
</dbReference>
<dbReference type="Proteomes" id="UP000232164">
    <property type="component" value="Unassembled WGS sequence"/>
</dbReference>
<evidence type="ECO:0000256" key="5">
    <source>
        <dbReference type="ARBA" id="ARBA00023014"/>
    </source>
</evidence>
<dbReference type="AlphaFoldDB" id="A0A2N0DAU4"/>
<keyword evidence="2" id="KW-0949">S-adenosyl-L-methionine</keyword>
<gene>
    <name evidence="7" type="primary">hxsC</name>
    <name evidence="7" type="ORF">CWR43_14220</name>
</gene>
<evidence type="ECO:0000256" key="1">
    <source>
        <dbReference type="ARBA" id="ARBA00001966"/>
    </source>
</evidence>
<comment type="caution">
    <text evidence="7">The sequence shown here is derived from an EMBL/GenBank/DDBJ whole genome shotgun (WGS) entry which is preliminary data.</text>
</comment>
<dbReference type="InterPro" id="IPR013785">
    <property type="entry name" value="Aldolase_TIM"/>
</dbReference>
<dbReference type="Pfam" id="PF04055">
    <property type="entry name" value="Radical_SAM"/>
    <property type="match status" value="1"/>
</dbReference>
<comment type="cofactor">
    <cofactor evidence="1">
        <name>[4Fe-4S] cluster</name>
        <dbReference type="ChEBI" id="CHEBI:49883"/>
    </cofactor>
</comment>
<dbReference type="SUPFAM" id="SSF102114">
    <property type="entry name" value="Radical SAM enzymes"/>
    <property type="match status" value="1"/>
</dbReference>
<dbReference type="EMBL" id="PIQN01000008">
    <property type="protein sequence ID" value="PKA43199.1"/>
    <property type="molecule type" value="Genomic_DNA"/>
</dbReference>
<dbReference type="PANTHER" id="PTHR11228">
    <property type="entry name" value="RADICAL SAM DOMAIN PROTEIN"/>
    <property type="match status" value="1"/>
</dbReference>
<dbReference type="GO" id="GO:0046872">
    <property type="term" value="F:metal ion binding"/>
    <property type="evidence" value="ECO:0007669"/>
    <property type="project" value="UniProtKB-KW"/>
</dbReference>
<dbReference type="SFLD" id="SFLDG01103">
    <property type="entry name" value="Uncharacterised_Radical_SAM_Su"/>
    <property type="match status" value="1"/>
</dbReference>
<evidence type="ECO:0000313" key="8">
    <source>
        <dbReference type="Proteomes" id="UP000232164"/>
    </source>
</evidence>
<dbReference type="Gene3D" id="3.20.20.70">
    <property type="entry name" value="Aldolase class I"/>
    <property type="match status" value="1"/>
</dbReference>
<evidence type="ECO:0000259" key="6">
    <source>
        <dbReference type="Pfam" id="PF04055"/>
    </source>
</evidence>